<dbReference type="KEGG" id="soy:115882120"/>
<dbReference type="RefSeq" id="XP_030755825.1">
    <property type="nucleotide sequence ID" value="XM_030899965.1"/>
</dbReference>
<name>A0A6J2XYJ2_SITOR</name>
<dbReference type="GeneID" id="115882120"/>
<gene>
    <name evidence="2" type="primary">LOC115882120</name>
</gene>
<sequence length="240" mass="27306">MLKSEISIFNYFKTFPALRCPLGYALLVDDFNRLHPGQENTFYNKLEKFTTAVVKLSESGNKFLKTVIENYSKTKNLDNSKLENLDDADQLFILSVLPFVFASQAPIKSKNKWRPSKLEAKEGFIIHVKSAADVEITLEQRKDKYQAFGLTAQPVPIWVGELKNIVASYVSVNDAVYKVESPLKAIDVTFKLYFALGAQYPPEAKLAWLLLQKGIYNIHENEKSYISLTTILSDIKKHMS</sequence>
<evidence type="ECO:0000313" key="1">
    <source>
        <dbReference type="Proteomes" id="UP000504635"/>
    </source>
</evidence>
<dbReference type="Proteomes" id="UP000504635">
    <property type="component" value="Unplaced"/>
</dbReference>
<evidence type="ECO:0000313" key="2">
    <source>
        <dbReference type="RefSeq" id="XP_030755825.1"/>
    </source>
</evidence>
<accession>A0A6J2XYJ2</accession>
<dbReference type="OrthoDB" id="6780164at2759"/>
<proteinExistence type="predicted"/>
<protein>
    <submittedName>
        <fullName evidence="2">Uncharacterized protein LOC115882120 isoform X1</fullName>
    </submittedName>
</protein>
<dbReference type="InParanoid" id="A0A6J2XYJ2"/>
<organism evidence="1 2">
    <name type="scientific">Sitophilus oryzae</name>
    <name type="common">Rice weevil</name>
    <name type="synonym">Curculio oryzae</name>
    <dbReference type="NCBI Taxonomy" id="7048"/>
    <lineage>
        <taxon>Eukaryota</taxon>
        <taxon>Metazoa</taxon>
        <taxon>Ecdysozoa</taxon>
        <taxon>Arthropoda</taxon>
        <taxon>Hexapoda</taxon>
        <taxon>Insecta</taxon>
        <taxon>Pterygota</taxon>
        <taxon>Neoptera</taxon>
        <taxon>Endopterygota</taxon>
        <taxon>Coleoptera</taxon>
        <taxon>Polyphaga</taxon>
        <taxon>Cucujiformia</taxon>
        <taxon>Curculionidae</taxon>
        <taxon>Dryophthorinae</taxon>
        <taxon>Sitophilus</taxon>
    </lineage>
</organism>
<dbReference type="AlphaFoldDB" id="A0A6J2XYJ2"/>
<reference evidence="2" key="1">
    <citation type="submission" date="2025-08" db="UniProtKB">
        <authorList>
            <consortium name="RefSeq"/>
        </authorList>
    </citation>
    <scope>IDENTIFICATION</scope>
    <source>
        <tissue evidence="2">Gonads</tissue>
    </source>
</reference>
<keyword evidence="1" id="KW-1185">Reference proteome</keyword>